<gene>
    <name evidence="1" type="ORF">ACFY35_40050</name>
</gene>
<accession>A0ABW6WQU9</accession>
<evidence type="ECO:0008006" key="3">
    <source>
        <dbReference type="Google" id="ProtNLM"/>
    </source>
</evidence>
<dbReference type="RefSeq" id="WP_020512990.1">
    <property type="nucleotide sequence ID" value="NZ_JBIAZU010000007.1"/>
</dbReference>
<reference evidence="1 2" key="1">
    <citation type="submission" date="2024-10" db="EMBL/GenBank/DDBJ databases">
        <title>The Natural Products Discovery Center: Release of the First 8490 Sequenced Strains for Exploring Actinobacteria Biosynthetic Diversity.</title>
        <authorList>
            <person name="Kalkreuter E."/>
            <person name="Kautsar S.A."/>
            <person name="Yang D."/>
            <person name="Bader C.D."/>
            <person name="Teijaro C.N."/>
            <person name="Fluegel L."/>
            <person name="Davis C.M."/>
            <person name="Simpson J.R."/>
            <person name="Lauterbach L."/>
            <person name="Steele A.D."/>
            <person name="Gui C."/>
            <person name="Meng S."/>
            <person name="Li G."/>
            <person name="Viehrig K."/>
            <person name="Ye F."/>
            <person name="Su P."/>
            <person name="Kiefer A.F."/>
            <person name="Nichols A."/>
            <person name="Cepeda A.J."/>
            <person name="Yan W."/>
            <person name="Fan B."/>
            <person name="Jiang Y."/>
            <person name="Adhikari A."/>
            <person name="Zheng C.-J."/>
            <person name="Schuster L."/>
            <person name="Cowan T.M."/>
            <person name="Smanski M.J."/>
            <person name="Chevrette M.G."/>
            <person name="De Carvalho L.P.S."/>
            <person name="Shen B."/>
        </authorList>
    </citation>
    <scope>NUCLEOTIDE SEQUENCE [LARGE SCALE GENOMIC DNA]</scope>
    <source>
        <strain evidence="1 2">NPDC000087</strain>
    </source>
</reference>
<evidence type="ECO:0000313" key="1">
    <source>
        <dbReference type="EMBL" id="MFF5295662.1"/>
    </source>
</evidence>
<comment type="caution">
    <text evidence="1">The sequence shown here is derived from an EMBL/GenBank/DDBJ whole genome shotgun (WGS) entry which is preliminary data.</text>
</comment>
<protein>
    <recommendedName>
        <fullName evidence="3">Excreted virulence factor EspC (Type VII ESX diderm)</fullName>
    </recommendedName>
</protein>
<keyword evidence="2" id="KW-1185">Reference proteome</keyword>
<proteinExistence type="predicted"/>
<name>A0ABW6WQU9_9ACTN</name>
<dbReference type="Proteomes" id="UP001602245">
    <property type="component" value="Unassembled WGS sequence"/>
</dbReference>
<dbReference type="EMBL" id="JBIAZU010000007">
    <property type="protein sequence ID" value="MFF5295662.1"/>
    <property type="molecule type" value="Genomic_DNA"/>
</dbReference>
<sequence>MDLGALEDAAIGINTTLNDLKAKRIDDLDGREADYGHDRLAGTITDFCDRWELGVEHLATDGQEIAGRLSRSVQAYLKVDQAAKGRMDGILQRQSGADPAAD</sequence>
<organism evidence="1 2">
    <name type="scientific">Paractinoplanes globisporus</name>
    <dbReference type="NCBI Taxonomy" id="113565"/>
    <lineage>
        <taxon>Bacteria</taxon>
        <taxon>Bacillati</taxon>
        <taxon>Actinomycetota</taxon>
        <taxon>Actinomycetes</taxon>
        <taxon>Micromonosporales</taxon>
        <taxon>Micromonosporaceae</taxon>
        <taxon>Paractinoplanes</taxon>
    </lineage>
</organism>
<evidence type="ECO:0000313" key="2">
    <source>
        <dbReference type="Proteomes" id="UP001602245"/>
    </source>
</evidence>